<name>A0A7D7QRE4_9NOSO</name>
<evidence type="ECO:0000313" key="3">
    <source>
        <dbReference type="EMBL" id="QMS87803.1"/>
    </source>
</evidence>
<dbReference type="RefSeq" id="WP_181931048.1">
    <property type="nucleotide sequence ID" value="NZ_CP054698.1"/>
</dbReference>
<dbReference type="Proteomes" id="UP000514713">
    <property type="component" value="Chromosome"/>
</dbReference>
<feature type="transmembrane region" description="Helical" evidence="2">
    <location>
        <begin position="118"/>
        <end position="143"/>
    </location>
</feature>
<gene>
    <name evidence="3" type="ORF">HUN01_09490</name>
</gene>
<evidence type="ECO:0000313" key="4">
    <source>
        <dbReference type="Proteomes" id="UP000514713"/>
    </source>
</evidence>
<feature type="transmembrane region" description="Helical" evidence="2">
    <location>
        <begin position="40"/>
        <end position="60"/>
    </location>
</feature>
<dbReference type="EMBL" id="CP054698">
    <property type="protein sequence ID" value="QMS87803.1"/>
    <property type="molecule type" value="Genomic_DNA"/>
</dbReference>
<proteinExistence type="predicted"/>
<feature type="transmembrane region" description="Helical" evidence="2">
    <location>
        <begin position="155"/>
        <end position="176"/>
    </location>
</feature>
<dbReference type="AlphaFoldDB" id="A0A7D7QRE4"/>
<reference evidence="4" key="1">
    <citation type="submission" date="2020-06" db="EMBL/GenBank/DDBJ databases">
        <title>Nostoc edaphicum CCNP1411 genome.</title>
        <authorList>
            <person name="Fidor A."/>
            <person name="Grabski M."/>
            <person name="Gawor J."/>
            <person name="Gromadka R."/>
            <person name="Wegrzyn G."/>
            <person name="Mazur-Marzec H."/>
        </authorList>
    </citation>
    <scope>NUCLEOTIDE SEQUENCE [LARGE SCALE GENOMIC DNA]</scope>
    <source>
        <strain evidence="4">CCNP1411</strain>
    </source>
</reference>
<evidence type="ECO:0000256" key="2">
    <source>
        <dbReference type="SAM" id="Phobius"/>
    </source>
</evidence>
<keyword evidence="2" id="KW-0812">Transmembrane</keyword>
<keyword evidence="2" id="KW-1133">Transmembrane helix</keyword>
<keyword evidence="2" id="KW-0472">Membrane</keyword>
<keyword evidence="4" id="KW-1185">Reference proteome</keyword>
<accession>A0A7D7QRE4</accession>
<feature type="compositionally biased region" description="Low complexity" evidence="1">
    <location>
        <begin position="1"/>
        <end position="13"/>
    </location>
</feature>
<organism evidence="3 4">
    <name type="scientific">Nostoc edaphicum CCNP1411</name>
    <dbReference type="NCBI Taxonomy" id="1472755"/>
    <lineage>
        <taxon>Bacteria</taxon>
        <taxon>Bacillati</taxon>
        <taxon>Cyanobacteriota</taxon>
        <taxon>Cyanophyceae</taxon>
        <taxon>Nostocales</taxon>
        <taxon>Nostocaceae</taxon>
        <taxon>Nostoc</taxon>
    </lineage>
</organism>
<dbReference type="KEGG" id="ned:HUN01_09490"/>
<protein>
    <submittedName>
        <fullName evidence="3">Uncharacterized protein</fullName>
    </submittedName>
</protein>
<evidence type="ECO:0000256" key="1">
    <source>
        <dbReference type="SAM" id="MobiDB-lite"/>
    </source>
</evidence>
<feature type="region of interest" description="Disordered" evidence="1">
    <location>
        <begin position="1"/>
        <end position="28"/>
    </location>
</feature>
<sequence length="260" mass="29027">MSRSTITQISSSQATDAVEEDSSGKLSNNKKPTISLNSHLCLSLCLLVLAGFGVYASILYENNIANFWTQASKNEVPTYDEKKNLKNLEASPVKDRLLSQLLIIENREKKYSAMTKVYYQWLFVTIMSFSTSTIIASVCLFYISKEGWKKANNYVINVFTVFSSIALLSGSLRLVLKLEDNAQKNLTLLTSYIDLKNKTLTSIATIKTSITIDGKQMTISNIVNQTEKELSKYNDISIIVDTNNLPNSQKIIEGLPKPTP</sequence>